<keyword evidence="1" id="KW-0472">Membrane</keyword>
<feature type="transmembrane region" description="Helical" evidence="1">
    <location>
        <begin position="652"/>
        <end position="677"/>
    </location>
</feature>
<keyword evidence="1" id="KW-0812">Transmembrane</keyword>
<feature type="transmembrane region" description="Helical" evidence="1">
    <location>
        <begin position="525"/>
        <end position="541"/>
    </location>
</feature>
<feature type="transmembrane region" description="Helical" evidence="1">
    <location>
        <begin position="230"/>
        <end position="254"/>
    </location>
</feature>
<keyword evidence="2" id="KW-0732">Signal</keyword>
<dbReference type="SMART" id="SM00703">
    <property type="entry name" value="NRF"/>
    <property type="match status" value="1"/>
</dbReference>
<evidence type="ECO:0000313" key="4">
    <source>
        <dbReference type="EMBL" id="KAK2581820.1"/>
    </source>
</evidence>
<dbReference type="Pfam" id="PF20146">
    <property type="entry name" value="NRF"/>
    <property type="match status" value="1"/>
</dbReference>
<dbReference type="AlphaFoldDB" id="A0AAD9RL84"/>
<dbReference type="EMBL" id="JAIFRP010000038">
    <property type="protein sequence ID" value="KAK2581820.1"/>
    <property type="molecule type" value="Genomic_DNA"/>
</dbReference>
<feature type="transmembrane region" description="Helical" evidence="1">
    <location>
        <begin position="299"/>
        <end position="320"/>
    </location>
</feature>
<dbReference type="PANTHER" id="PTHR11161:SF71">
    <property type="entry name" value="NOSE RESISTANT-TO-FLUOXETINE PROTEIN N-TERMINAL DOMAIN-CONTAINING PROTEIN"/>
    <property type="match status" value="1"/>
</dbReference>
<evidence type="ECO:0000256" key="2">
    <source>
        <dbReference type="SAM" id="SignalP"/>
    </source>
</evidence>
<feature type="transmembrane region" description="Helical" evidence="1">
    <location>
        <begin position="372"/>
        <end position="396"/>
    </location>
</feature>
<name>A0AAD9RL84_9HYME</name>
<protein>
    <recommendedName>
        <fullName evidence="3">Nose resistant-to-fluoxetine protein N-terminal domain-containing protein</fullName>
    </recommendedName>
</protein>
<feature type="transmembrane region" description="Helical" evidence="1">
    <location>
        <begin position="625"/>
        <end position="646"/>
    </location>
</feature>
<feature type="domain" description="Nose resistant-to-fluoxetine protein N-terminal" evidence="3">
    <location>
        <begin position="70"/>
        <end position="219"/>
    </location>
</feature>
<dbReference type="InterPro" id="IPR006621">
    <property type="entry name" value="Nose-resist-to-fluoxetine_N"/>
</dbReference>
<proteinExistence type="predicted"/>
<dbReference type="PANTHER" id="PTHR11161">
    <property type="entry name" value="O-ACYLTRANSFERASE"/>
    <property type="match status" value="1"/>
</dbReference>
<accession>A0AAD9RL84</accession>
<dbReference type="InterPro" id="IPR052728">
    <property type="entry name" value="O2_lipid_transport_reg"/>
</dbReference>
<evidence type="ECO:0000313" key="5">
    <source>
        <dbReference type="Proteomes" id="UP001258017"/>
    </source>
</evidence>
<sequence>MIPRSLVFCLLFILTNEIAAEEKAIFKTEALVEALKSYTELRYDTYNESNLPLLSRDVILLKEAIDLIENEKCRSQCQFILNGLKNLTEWAVKFYDASGKFPEGVLAGSVYHLGNFDECLDIGQNEETPANIRGRYCLGEVTVKVPEAYLKRHDSVWQSFRPVEERSKESISELYWGICIPAACTPQDVEDVAGRVLAVAFSESRLKLTPRILEGSCSDGTASPVTTNDVVYICLILSVISIVTAGTIFHVVYLTNKISINGALPQVLIAFSVISNLKKIFGPAHDDDLHLSFISGIRFISMLLITAGHTLIFVASGPLLNIKFWEQGITNVENSVLLNSPLLVDTFLILSGFLFCRLLLRELDKRKSVNILLLYVFRYIRLTPAYFVMIGLYVTWLTKLGSGPLWYKMVQEQKRCLSSWWANLLYINNYIDTANLCMFQSWYLAVDTQLFIIAPIIIYPLWKWPTIGKYLLFSGTIFSTIIPFVVTFVEKLDPTLMVYISEIKDLTSNTYFINAYIKTHMRAEAYFFGLAFGYILYRIQTSDYKFSKNLVRLGWFFATLSLCVSMFSIPIFYGPRQDFTAIEASIYASLHRALWSLGTGWLLLACATDNSGPISKILRWRPFSVLSRLTYAAYLVNGFVVTYYLATTRTPQYLSIIHLFGITLSHWMCTFLGALLLSTIFESPIIAFEQILLRFDKQETKMKATEETNASGT</sequence>
<feature type="signal peptide" evidence="2">
    <location>
        <begin position="1"/>
        <end position="20"/>
    </location>
</feature>
<keyword evidence="1" id="KW-1133">Transmembrane helix</keyword>
<comment type="caution">
    <text evidence="4">The sequence shown here is derived from an EMBL/GenBank/DDBJ whole genome shotgun (WGS) entry which is preliminary data.</text>
</comment>
<reference evidence="4" key="2">
    <citation type="journal article" date="2023" name="Commun. Biol.">
        <title>Intrasexual cuticular hydrocarbon dimorphism in a wasp sheds light on hydrocarbon biosynthesis genes in Hymenoptera.</title>
        <authorList>
            <person name="Moris V.C."/>
            <person name="Podsiadlowski L."/>
            <person name="Martin S."/>
            <person name="Oeyen J.P."/>
            <person name="Donath A."/>
            <person name="Petersen M."/>
            <person name="Wilbrandt J."/>
            <person name="Misof B."/>
            <person name="Liedtke D."/>
            <person name="Thamm M."/>
            <person name="Scheiner R."/>
            <person name="Schmitt T."/>
            <person name="Niehuis O."/>
        </authorList>
    </citation>
    <scope>NUCLEOTIDE SEQUENCE</scope>
    <source>
        <strain evidence="4">GBR_01_08_01A</strain>
    </source>
</reference>
<feature type="transmembrane region" description="Helical" evidence="1">
    <location>
        <begin position="442"/>
        <end position="462"/>
    </location>
</feature>
<dbReference type="Proteomes" id="UP001258017">
    <property type="component" value="Unassembled WGS sequence"/>
</dbReference>
<feature type="transmembrane region" description="Helical" evidence="1">
    <location>
        <begin position="340"/>
        <end position="360"/>
    </location>
</feature>
<dbReference type="GO" id="GO:0016747">
    <property type="term" value="F:acyltransferase activity, transferring groups other than amino-acyl groups"/>
    <property type="evidence" value="ECO:0007669"/>
    <property type="project" value="InterPro"/>
</dbReference>
<feature type="transmembrane region" description="Helical" evidence="1">
    <location>
        <begin position="469"/>
        <end position="489"/>
    </location>
</feature>
<feature type="chain" id="PRO_5042194590" description="Nose resistant-to-fluoxetine protein N-terminal domain-containing protein" evidence="2">
    <location>
        <begin position="21"/>
        <end position="713"/>
    </location>
</feature>
<dbReference type="Pfam" id="PF01757">
    <property type="entry name" value="Acyl_transf_3"/>
    <property type="match status" value="1"/>
</dbReference>
<feature type="transmembrane region" description="Helical" evidence="1">
    <location>
        <begin position="553"/>
        <end position="573"/>
    </location>
</feature>
<feature type="transmembrane region" description="Helical" evidence="1">
    <location>
        <begin position="585"/>
        <end position="604"/>
    </location>
</feature>
<evidence type="ECO:0000259" key="3">
    <source>
        <dbReference type="SMART" id="SM00703"/>
    </source>
</evidence>
<evidence type="ECO:0000256" key="1">
    <source>
        <dbReference type="SAM" id="Phobius"/>
    </source>
</evidence>
<organism evidence="4 5">
    <name type="scientific">Odynerus spinipes</name>
    <dbReference type="NCBI Taxonomy" id="1348599"/>
    <lineage>
        <taxon>Eukaryota</taxon>
        <taxon>Metazoa</taxon>
        <taxon>Ecdysozoa</taxon>
        <taxon>Arthropoda</taxon>
        <taxon>Hexapoda</taxon>
        <taxon>Insecta</taxon>
        <taxon>Pterygota</taxon>
        <taxon>Neoptera</taxon>
        <taxon>Endopterygota</taxon>
        <taxon>Hymenoptera</taxon>
        <taxon>Apocrita</taxon>
        <taxon>Aculeata</taxon>
        <taxon>Vespoidea</taxon>
        <taxon>Vespidae</taxon>
        <taxon>Eumeninae</taxon>
        <taxon>Odynerus</taxon>
    </lineage>
</organism>
<gene>
    <name evidence="4" type="ORF">KPH14_002289</name>
</gene>
<reference evidence="4" key="1">
    <citation type="submission" date="2021-08" db="EMBL/GenBank/DDBJ databases">
        <authorList>
            <person name="Misof B."/>
            <person name="Oliver O."/>
            <person name="Podsiadlowski L."/>
            <person name="Donath A."/>
            <person name="Peters R."/>
            <person name="Mayer C."/>
            <person name="Rust J."/>
            <person name="Gunkel S."/>
            <person name="Lesny P."/>
            <person name="Martin S."/>
            <person name="Oeyen J.P."/>
            <person name="Petersen M."/>
            <person name="Panagiotis P."/>
            <person name="Wilbrandt J."/>
            <person name="Tanja T."/>
        </authorList>
    </citation>
    <scope>NUCLEOTIDE SEQUENCE</scope>
    <source>
        <strain evidence="4">GBR_01_08_01A</strain>
        <tissue evidence="4">Thorax + abdomen</tissue>
    </source>
</reference>
<keyword evidence="5" id="KW-1185">Reference proteome</keyword>
<dbReference type="InterPro" id="IPR002656">
    <property type="entry name" value="Acyl_transf_3_dom"/>
</dbReference>